<comment type="caution">
    <text evidence="6">The sequence shown here is derived from an EMBL/GenBank/DDBJ whole genome shotgun (WGS) entry which is preliminary data.</text>
</comment>
<feature type="binding site" evidence="5">
    <location>
        <position position="72"/>
    </location>
    <ligand>
        <name>(2E)-4-hydroxy-3-methylbut-2-enyl diphosphate</name>
        <dbReference type="ChEBI" id="CHEBI:128753"/>
    </ligand>
</feature>
<feature type="binding site" evidence="5">
    <location>
        <position position="12"/>
    </location>
    <ligand>
        <name>[4Fe-4S] cluster</name>
        <dbReference type="ChEBI" id="CHEBI:49883"/>
    </ligand>
</feature>
<comment type="pathway">
    <text evidence="5">Isoprenoid biosynthesis; dimethylallyl diphosphate biosynthesis; dimethylallyl diphosphate from (2E)-4-hydroxy-3-methylbutenyl diphosphate: step 1/1.</text>
</comment>
<feature type="binding site" evidence="5">
    <location>
        <position position="94"/>
    </location>
    <ligand>
        <name>[4Fe-4S] cluster</name>
        <dbReference type="ChEBI" id="CHEBI:49883"/>
    </ligand>
</feature>
<dbReference type="AlphaFoldDB" id="A0A9D1A0Z3"/>
<keyword evidence="3 5" id="KW-0408">Iron</keyword>
<feature type="binding site" evidence="5">
    <location>
        <position position="231"/>
    </location>
    <ligand>
        <name>dimethylallyl diphosphate</name>
        <dbReference type="ChEBI" id="CHEBI:57623"/>
    </ligand>
</feature>
<feature type="binding site" evidence="5">
    <location>
        <position position="122"/>
    </location>
    <ligand>
        <name>(2E)-4-hydroxy-3-methylbut-2-enyl diphosphate</name>
        <dbReference type="ChEBI" id="CHEBI:128753"/>
    </ligand>
</feature>
<protein>
    <recommendedName>
        <fullName evidence="5">4-hydroxy-3-methylbut-2-enyl diphosphate reductase</fullName>
        <shortName evidence="5">HMBPP reductase</shortName>
        <ecNumber evidence="5">1.17.7.4</ecNumber>
    </recommendedName>
</protein>
<keyword evidence="2 5" id="KW-0479">Metal-binding</keyword>
<feature type="binding site" evidence="5">
    <location>
        <position position="275"/>
    </location>
    <ligand>
        <name>dimethylallyl diphosphate</name>
        <dbReference type="ChEBI" id="CHEBI:57623"/>
    </ligand>
</feature>
<dbReference type="HAMAP" id="MF_00191">
    <property type="entry name" value="IspH"/>
    <property type="match status" value="1"/>
</dbReference>
<evidence type="ECO:0000256" key="5">
    <source>
        <dbReference type="HAMAP-Rule" id="MF_00191"/>
    </source>
</evidence>
<evidence type="ECO:0000256" key="1">
    <source>
        <dbReference type="ARBA" id="ARBA00022485"/>
    </source>
</evidence>
<feature type="binding site" evidence="5">
    <location>
        <position position="231"/>
    </location>
    <ligand>
        <name>(2E)-4-hydroxy-3-methylbut-2-enyl diphosphate</name>
        <dbReference type="ChEBI" id="CHEBI:128753"/>
    </ligand>
</feature>
<comment type="similarity">
    <text evidence="5">Belongs to the IspH family.</text>
</comment>
<keyword evidence="4 5" id="KW-0411">Iron-sulfur</keyword>
<feature type="active site" description="Proton donor" evidence="5">
    <location>
        <position position="124"/>
    </location>
</feature>
<proteinExistence type="inferred from homology"/>
<gene>
    <name evidence="5 6" type="primary">ispH</name>
    <name evidence="6" type="ORF">IAA69_07380</name>
</gene>
<organism evidence="6 7">
    <name type="scientific">Candidatus Aveggerthella stercoripullorum</name>
    <dbReference type="NCBI Taxonomy" id="2840688"/>
    <lineage>
        <taxon>Bacteria</taxon>
        <taxon>Bacillati</taxon>
        <taxon>Actinomycetota</taxon>
        <taxon>Coriobacteriia</taxon>
        <taxon>Eggerthellales</taxon>
        <taxon>Eggerthellaceae</taxon>
        <taxon>Eggerthellaceae incertae sedis</taxon>
        <taxon>Candidatus Aveggerthella</taxon>
    </lineage>
</organism>
<evidence type="ECO:0000256" key="4">
    <source>
        <dbReference type="ARBA" id="ARBA00023014"/>
    </source>
</evidence>
<evidence type="ECO:0000313" key="7">
    <source>
        <dbReference type="Proteomes" id="UP000824261"/>
    </source>
</evidence>
<feature type="binding site" evidence="5">
    <location>
        <position position="72"/>
    </location>
    <ligand>
        <name>isopentenyl diphosphate</name>
        <dbReference type="ChEBI" id="CHEBI:128769"/>
    </ligand>
</feature>
<accession>A0A9D1A0Z3</accession>
<feature type="binding site" evidence="5">
    <location>
        <position position="40"/>
    </location>
    <ligand>
        <name>isopentenyl diphosphate</name>
        <dbReference type="ChEBI" id="CHEBI:128769"/>
    </ligand>
</feature>
<dbReference type="PANTHER" id="PTHR30426:SF0">
    <property type="entry name" value="4-HYDROXY-3-METHYLBUT-2-ENYL DIPHOSPHATE REDUCTASE"/>
    <property type="match status" value="1"/>
</dbReference>
<reference evidence="6" key="2">
    <citation type="journal article" date="2021" name="PeerJ">
        <title>Extensive microbial diversity within the chicken gut microbiome revealed by metagenomics and culture.</title>
        <authorList>
            <person name="Gilroy R."/>
            <person name="Ravi A."/>
            <person name="Getino M."/>
            <person name="Pursley I."/>
            <person name="Horton D.L."/>
            <person name="Alikhan N.F."/>
            <person name="Baker D."/>
            <person name="Gharbi K."/>
            <person name="Hall N."/>
            <person name="Watson M."/>
            <person name="Adriaenssens E.M."/>
            <person name="Foster-Nyarko E."/>
            <person name="Jarju S."/>
            <person name="Secka A."/>
            <person name="Antonio M."/>
            <person name="Oren A."/>
            <person name="Chaudhuri R.R."/>
            <person name="La Ragione R."/>
            <person name="Hildebrand F."/>
            <person name="Pallen M.J."/>
        </authorList>
    </citation>
    <scope>NUCLEOTIDE SEQUENCE</scope>
    <source>
        <strain evidence="6">ChiGjej1B1-2707</strain>
    </source>
</reference>
<keyword evidence="5 6" id="KW-0560">Oxidoreductase</keyword>
<feature type="binding site" evidence="5">
    <location>
        <position position="40"/>
    </location>
    <ligand>
        <name>(2E)-4-hydroxy-3-methylbut-2-enyl diphosphate</name>
        <dbReference type="ChEBI" id="CHEBI:128753"/>
    </ligand>
</feature>
<feature type="binding site" evidence="5">
    <location>
        <position position="122"/>
    </location>
    <ligand>
        <name>isopentenyl diphosphate</name>
        <dbReference type="ChEBI" id="CHEBI:128769"/>
    </ligand>
</feature>
<dbReference type="GO" id="GO:0046872">
    <property type="term" value="F:metal ion binding"/>
    <property type="evidence" value="ECO:0007669"/>
    <property type="project" value="UniProtKB-KW"/>
</dbReference>
<feature type="binding site" evidence="5">
    <location>
        <position position="232"/>
    </location>
    <ligand>
        <name>isopentenyl diphosphate</name>
        <dbReference type="ChEBI" id="CHEBI:128769"/>
    </ligand>
</feature>
<comment type="function">
    <text evidence="5">Catalyzes the conversion of 1-hydroxy-2-methyl-2-(E)-butenyl 4-diphosphate (HMBPP) into a mixture of isopentenyl diphosphate (IPP) and dimethylallyl diphosphate (DMAPP). Acts in the terminal step of the DOXP/MEP pathway for isoprenoid precursor biosynthesis.</text>
</comment>
<comment type="catalytic activity">
    <reaction evidence="5">
        <text>dimethylallyl diphosphate + 2 oxidized [2Fe-2S]-[ferredoxin] + H2O = (2E)-4-hydroxy-3-methylbut-2-enyl diphosphate + 2 reduced [2Fe-2S]-[ferredoxin] + 2 H(+)</text>
        <dbReference type="Rhea" id="RHEA:24825"/>
        <dbReference type="Rhea" id="RHEA-COMP:10000"/>
        <dbReference type="Rhea" id="RHEA-COMP:10001"/>
        <dbReference type="ChEBI" id="CHEBI:15377"/>
        <dbReference type="ChEBI" id="CHEBI:15378"/>
        <dbReference type="ChEBI" id="CHEBI:33737"/>
        <dbReference type="ChEBI" id="CHEBI:33738"/>
        <dbReference type="ChEBI" id="CHEBI:57623"/>
        <dbReference type="ChEBI" id="CHEBI:128753"/>
        <dbReference type="EC" id="1.17.7.4"/>
    </reaction>
</comment>
<evidence type="ECO:0000256" key="2">
    <source>
        <dbReference type="ARBA" id="ARBA00022723"/>
    </source>
</evidence>
<evidence type="ECO:0000313" key="6">
    <source>
        <dbReference type="EMBL" id="HIR02062.1"/>
    </source>
</evidence>
<comment type="pathway">
    <text evidence="5">Isoprenoid biosynthesis; isopentenyl diphosphate biosynthesis via DXP pathway; isopentenyl diphosphate from 1-deoxy-D-xylulose 5-phosphate: step 6/6.</text>
</comment>
<feature type="binding site" evidence="5">
    <location>
        <position position="40"/>
    </location>
    <ligand>
        <name>dimethylallyl diphosphate</name>
        <dbReference type="ChEBI" id="CHEBI:57623"/>
    </ligand>
</feature>
<dbReference type="Proteomes" id="UP000824261">
    <property type="component" value="Unassembled WGS sequence"/>
</dbReference>
<dbReference type="GO" id="GO:0050992">
    <property type="term" value="P:dimethylallyl diphosphate biosynthetic process"/>
    <property type="evidence" value="ECO:0007669"/>
    <property type="project" value="UniProtKB-UniRule"/>
</dbReference>
<dbReference type="PANTHER" id="PTHR30426">
    <property type="entry name" value="4-HYDROXY-3-METHYLBUT-2-ENYL DIPHOSPHATE REDUCTASE"/>
    <property type="match status" value="1"/>
</dbReference>
<feature type="binding site" evidence="5">
    <location>
        <position position="275"/>
    </location>
    <ligand>
        <name>isopentenyl diphosphate</name>
        <dbReference type="ChEBI" id="CHEBI:128769"/>
    </ligand>
</feature>
<feature type="binding site" evidence="5">
    <location>
        <position position="232"/>
    </location>
    <ligand>
        <name>dimethylallyl diphosphate</name>
        <dbReference type="ChEBI" id="CHEBI:57623"/>
    </ligand>
</feature>
<dbReference type="NCBIfam" id="TIGR00216">
    <property type="entry name" value="ispH_lytB"/>
    <property type="match status" value="1"/>
</dbReference>
<feature type="binding site" evidence="5">
    <location>
        <position position="122"/>
    </location>
    <ligand>
        <name>dimethylallyl diphosphate</name>
        <dbReference type="ChEBI" id="CHEBI:57623"/>
    </ligand>
</feature>
<reference evidence="6" key="1">
    <citation type="submission" date="2020-10" db="EMBL/GenBank/DDBJ databases">
        <authorList>
            <person name="Gilroy R."/>
        </authorList>
    </citation>
    <scope>NUCLEOTIDE SEQUENCE</scope>
    <source>
        <strain evidence="6">ChiGjej1B1-2707</strain>
    </source>
</reference>
<dbReference type="Gene3D" id="3.40.50.11270">
    <property type="match status" value="1"/>
</dbReference>
<dbReference type="GO" id="GO:0016114">
    <property type="term" value="P:terpenoid biosynthetic process"/>
    <property type="evidence" value="ECO:0007669"/>
    <property type="project" value="UniProtKB-UniRule"/>
</dbReference>
<feature type="binding site" evidence="5">
    <location>
        <position position="175"/>
    </location>
    <ligand>
        <name>(2E)-4-hydroxy-3-methylbut-2-enyl diphosphate</name>
        <dbReference type="ChEBI" id="CHEBI:128753"/>
    </ligand>
</feature>
<feature type="binding site" evidence="5">
    <location>
        <position position="275"/>
    </location>
    <ligand>
        <name>(2E)-4-hydroxy-3-methylbut-2-enyl diphosphate</name>
        <dbReference type="ChEBI" id="CHEBI:128753"/>
    </ligand>
</feature>
<dbReference type="EMBL" id="DVGB01000089">
    <property type="protein sequence ID" value="HIR02062.1"/>
    <property type="molecule type" value="Genomic_DNA"/>
</dbReference>
<comment type="catalytic activity">
    <reaction evidence="5">
        <text>isopentenyl diphosphate + 2 oxidized [2Fe-2S]-[ferredoxin] + H2O = (2E)-4-hydroxy-3-methylbut-2-enyl diphosphate + 2 reduced [2Fe-2S]-[ferredoxin] + 2 H(+)</text>
        <dbReference type="Rhea" id="RHEA:24488"/>
        <dbReference type="Rhea" id="RHEA-COMP:10000"/>
        <dbReference type="Rhea" id="RHEA-COMP:10001"/>
        <dbReference type="ChEBI" id="CHEBI:15377"/>
        <dbReference type="ChEBI" id="CHEBI:15378"/>
        <dbReference type="ChEBI" id="CHEBI:33737"/>
        <dbReference type="ChEBI" id="CHEBI:33738"/>
        <dbReference type="ChEBI" id="CHEBI:128753"/>
        <dbReference type="ChEBI" id="CHEBI:128769"/>
        <dbReference type="EC" id="1.17.7.4"/>
    </reaction>
</comment>
<name>A0A9D1A0Z3_9ACTN</name>
<dbReference type="Gene3D" id="3.40.1010.20">
    <property type="entry name" value="4-hydroxy-3-methylbut-2-enyl diphosphate reductase, catalytic domain"/>
    <property type="match status" value="2"/>
</dbReference>
<feature type="binding site" evidence="5">
    <location>
        <position position="203"/>
    </location>
    <ligand>
        <name>[4Fe-4S] cluster</name>
        <dbReference type="ChEBI" id="CHEBI:49883"/>
    </ligand>
</feature>
<evidence type="ECO:0000256" key="3">
    <source>
        <dbReference type="ARBA" id="ARBA00023004"/>
    </source>
</evidence>
<dbReference type="Pfam" id="PF02401">
    <property type="entry name" value="LYTB"/>
    <property type="match status" value="1"/>
</dbReference>
<feature type="binding site" evidence="5">
    <location>
        <position position="233"/>
    </location>
    <ligand>
        <name>(2E)-4-hydroxy-3-methylbut-2-enyl diphosphate</name>
        <dbReference type="ChEBI" id="CHEBI:128753"/>
    </ligand>
</feature>
<dbReference type="GO" id="GO:0051745">
    <property type="term" value="F:4-hydroxy-3-methylbut-2-enyl diphosphate reductase activity"/>
    <property type="evidence" value="ECO:0007669"/>
    <property type="project" value="UniProtKB-UniRule"/>
</dbReference>
<feature type="binding site" evidence="5">
    <location>
        <position position="72"/>
    </location>
    <ligand>
        <name>dimethylallyl diphosphate</name>
        <dbReference type="ChEBI" id="CHEBI:57623"/>
    </ligand>
</feature>
<dbReference type="EC" id="1.17.7.4" evidence="5"/>
<keyword evidence="5" id="KW-0414">Isoprene biosynthesis</keyword>
<feature type="binding site" evidence="5">
    <location>
        <position position="233"/>
    </location>
    <ligand>
        <name>dimethylallyl diphosphate</name>
        <dbReference type="ChEBI" id="CHEBI:57623"/>
    </ligand>
</feature>
<sequence>MKVVKAEYAGACYGVQRALDLAYRAAQEGEPTCTLGPLIHNPQVVAQLREAGVGAVDSVEDIPGGTMVVRSHGVVPEVIERARERGLRIVDATCPHVARAQKAAAHMARKGRFVVVVGEAGHPEVEGICAHARAAACRAQDASGEECAVAAVVDADQLPASVLRPGARVGVVVQTTQSREVFERVVSALEERGVDVEVKDTVCTATRQRQDAAAALAGNVDAFVVIGGRNSSNTTRLHEICKALCARSYHIESADELDSAWFDGCETVGVTAGASTPEDQIATVIARLERL</sequence>
<comment type="cofactor">
    <cofactor evidence="5">
        <name>[4Fe-4S] cluster</name>
        <dbReference type="ChEBI" id="CHEBI:49883"/>
    </cofactor>
    <text evidence="5">Binds 1 [4Fe-4S] cluster per subunit.</text>
</comment>
<feature type="binding site" evidence="5">
    <location>
        <position position="232"/>
    </location>
    <ligand>
        <name>(2E)-4-hydroxy-3-methylbut-2-enyl diphosphate</name>
        <dbReference type="ChEBI" id="CHEBI:128753"/>
    </ligand>
</feature>
<feature type="binding site" evidence="5">
    <location>
        <position position="231"/>
    </location>
    <ligand>
        <name>isopentenyl diphosphate</name>
        <dbReference type="ChEBI" id="CHEBI:128769"/>
    </ligand>
</feature>
<keyword evidence="1 5" id="KW-0004">4Fe-4S</keyword>
<feature type="binding site" evidence="5">
    <location>
        <position position="233"/>
    </location>
    <ligand>
        <name>isopentenyl diphosphate</name>
        <dbReference type="ChEBI" id="CHEBI:128769"/>
    </ligand>
</feature>
<dbReference type="GO" id="GO:0019288">
    <property type="term" value="P:isopentenyl diphosphate biosynthetic process, methylerythritol 4-phosphate pathway"/>
    <property type="evidence" value="ECO:0007669"/>
    <property type="project" value="UniProtKB-UniRule"/>
</dbReference>
<dbReference type="InterPro" id="IPR003451">
    <property type="entry name" value="LytB/IspH"/>
</dbReference>
<dbReference type="CDD" id="cd13944">
    <property type="entry name" value="lytB_ispH"/>
    <property type="match status" value="1"/>
</dbReference>
<dbReference type="GO" id="GO:0051539">
    <property type="term" value="F:4 iron, 4 sulfur cluster binding"/>
    <property type="evidence" value="ECO:0007669"/>
    <property type="project" value="UniProtKB-UniRule"/>
</dbReference>